<comment type="caution">
    <text evidence="1">The sequence shown here is derived from an EMBL/GenBank/DDBJ whole genome shotgun (WGS) entry which is preliminary data.</text>
</comment>
<sequence length="145" mass="17566">MKSYKAFLYVIKKSIFKRRNQTILDSLTSAELSFINQLEKDDSLSLIIDFLVINYDRKYVRKLLLYARFEDMPSHPMFYKYCKIRWNRFLKKKKIKMKNVFGFPKSIDIQNLINSKQKLISYNLLHNVFRNSIVLKFEHDIKLID</sequence>
<name>A0ABT8KZE4_9BACT</name>
<organism evidence="1 2">
    <name type="scientific">Splendidivirga corallicola</name>
    <dbReference type="NCBI Taxonomy" id="3051826"/>
    <lineage>
        <taxon>Bacteria</taxon>
        <taxon>Pseudomonadati</taxon>
        <taxon>Bacteroidota</taxon>
        <taxon>Cytophagia</taxon>
        <taxon>Cytophagales</taxon>
        <taxon>Splendidivirgaceae</taxon>
        <taxon>Splendidivirga</taxon>
    </lineage>
</organism>
<protein>
    <submittedName>
        <fullName evidence="1">Uncharacterized protein</fullName>
    </submittedName>
</protein>
<reference evidence="1" key="1">
    <citation type="submission" date="2023-06" db="EMBL/GenBank/DDBJ databases">
        <title>Genomic of Parafulvivirga corallium.</title>
        <authorList>
            <person name="Wang G."/>
        </authorList>
    </citation>
    <scope>NUCLEOTIDE SEQUENCE</scope>
    <source>
        <strain evidence="1">BMA10</strain>
    </source>
</reference>
<evidence type="ECO:0000313" key="1">
    <source>
        <dbReference type="EMBL" id="MDN5205493.1"/>
    </source>
</evidence>
<proteinExistence type="predicted"/>
<keyword evidence="2" id="KW-1185">Reference proteome</keyword>
<gene>
    <name evidence="1" type="ORF">QQ008_29185</name>
</gene>
<dbReference type="Proteomes" id="UP001172082">
    <property type="component" value="Unassembled WGS sequence"/>
</dbReference>
<evidence type="ECO:0000313" key="2">
    <source>
        <dbReference type="Proteomes" id="UP001172082"/>
    </source>
</evidence>
<accession>A0ABT8KZE4</accession>
<dbReference type="EMBL" id="JAUJEA010000019">
    <property type="protein sequence ID" value="MDN5205493.1"/>
    <property type="molecule type" value="Genomic_DNA"/>
</dbReference>
<dbReference type="RefSeq" id="WP_346755515.1">
    <property type="nucleotide sequence ID" value="NZ_JAUJEA010000019.1"/>
</dbReference>